<evidence type="ECO:0000256" key="9">
    <source>
        <dbReference type="SAM" id="MobiDB-lite"/>
    </source>
</evidence>
<dbReference type="FunFam" id="1.25.40.10:FF:000008">
    <property type="entry name" value="Peptidylprolyl isomerase"/>
    <property type="match status" value="1"/>
</dbReference>
<evidence type="ECO:0000313" key="12">
    <source>
        <dbReference type="Proteomes" id="UP001219518"/>
    </source>
</evidence>
<organism evidence="11 12">
    <name type="scientific">Frankliniella fusca</name>
    <dbReference type="NCBI Taxonomy" id="407009"/>
    <lineage>
        <taxon>Eukaryota</taxon>
        <taxon>Metazoa</taxon>
        <taxon>Ecdysozoa</taxon>
        <taxon>Arthropoda</taxon>
        <taxon>Hexapoda</taxon>
        <taxon>Insecta</taxon>
        <taxon>Pterygota</taxon>
        <taxon>Neoptera</taxon>
        <taxon>Paraneoptera</taxon>
        <taxon>Thysanoptera</taxon>
        <taxon>Terebrantia</taxon>
        <taxon>Thripoidea</taxon>
        <taxon>Thripidae</taxon>
        <taxon>Frankliniella</taxon>
    </lineage>
</organism>
<evidence type="ECO:0000256" key="2">
    <source>
        <dbReference type="ARBA" id="ARBA00013194"/>
    </source>
</evidence>
<dbReference type="FunFam" id="3.10.50.40:FF:000013">
    <property type="entry name" value="Peptidylprolyl isomerase"/>
    <property type="match status" value="1"/>
</dbReference>
<reference evidence="11" key="2">
    <citation type="journal article" date="2023" name="BMC Genomics">
        <title>Pest status, molecular evolution, and epigenetic factors derived from the genome assembly of Frankliniella fusca, a thysanopteran phytovirus vector.</title>
        <authorList>
            <person name="Catto M.A."/>
            <person name="Labadie P.E."/>
            <person name="Jacobson A.L."/>
            <person name="Kennedy G.G."/>
            <person name="Srinivasan R."/>
            <person name="Hunt B.G."/>
        </authorList>
    </citation>
    <scope>NUCLEOTIDE SEQUENCE</scope>
    <source>
        <strain evidence="11">PL_HMW_Pooled</strain>
    </source>
</reference>
<evidence type="ECO:0000256" key="3">
    <source>
        <dbReference type="ARBA" id="ARBA00022737"/>
    </source>
</evidence>
<feature type="domain" description="PPIase FKBP-type" evidence="10">
    <location>
        <begin position="155"/>
        <end position="241"/>
    </location>
</feature>
<dbReference type="GO" id="GO:0003755">
    <property type="term" value="F:peptidyl-prolyl cis-trans isomerase activity"/>
    <property type="evidence" value="ECO:0007669"/>
    <property type="project" value="UniProtKB-KW"/>
</dbReference>
<evidence type="ECO:0000259" key="10">
    <source>
        <dbReference type="PROSITE" id="PS50059"/>
    </source>
</evidence>
<feature type="region of interest" description="Disordered" evidence="9">
    <location>
        <begin position="456"/>
        <end position="541"/>
    </location>
</feature>
<dbReference type="InterPro" id="IPR011990">
    <property type="entry name" value="TPR-like_helical_dom_sf"/>
</dbReference>
<dbReference type="Pfam" id="PF13181">
    <property type="entry name" value="TPR_8"/>
    <property type="match status" value="1"/>
</dbReference>
<feature type="compositionally biased region" description="Polar residues" evidence="9">
    <location>
        <begin position="477"/>
        <end position="488"/>
    </location>
</feature>
<dbReference type="PANTHER" id="PTHR46512:SF9">
    <property type="entry name" value="PEPTIDYLPROLYL ISOMERASE"/>
    <property type="match status" value="1"/>
</dbReference>
<dbReference type="SUPFAM" id="SSF54534">
    <property type="entry name" value="FKBP-like"/>
    <property type="match status" value="2"/>
</dbReference>
<feature type="repeat" description="TPR" evidence="8">
    <location>
        <begin position="338"/>
        <end position="371"/>
    </location>
</feature>
<feature type="domain" description="PPIase FKBP-type" evidence="10">
    <location>
        <begin position="38"/>
        <end position="126"/>
    </location>
</feature>
<accession>A0AAE1HB57</accession>
<evidence type="ECO:0000256" key="7">
    <source>
        <dbReference type="PROSITE-ProRule" id="PRU00277"/>
    </source>
</evidence>
<dbReference type="InterPro" id="IPR019734">
    <property type="entry name" value="TPR_rpt"/>
</dbReference>
<name>A0AAE1HB57_9NEOP</name>
<evidence type="ECO:0000256" key="5">
    <source>
        <dbReference type="ARBA" id="ARBA00023110"/>
    </source>
</evidence>
<evidence type="ECO:0000256" key="8">
    <source>
        <dbReference type="PROSITE-ProRule" id="PRU00339"/>
    </source>
</evidence>
<dbReference type="AlphaFoldDB" id="A0AAE1HB57"/>
<dbReference type="InterPro" id="IPR046357">
    <property type="entry name" value="PPIase_dom_sf"/>
</dbReference>
<evidence type="ECO:0000313" key="11">
    <source>
        <dbReference type="EMBL" id="KAK3918086.1"/>
    </source>
</evidence>
<keyword evidence="6 7" id="KW-0413">Isomerase</keyword>
<reference evidence="11" key="1">
    <citation type="submission" date="2021-07" db="EMBL/GenBank/DDBJ databases">
        <authorList>
            <person name="Catto M.A."/>
            <person name="Jacobson A."/>
            <person name="Kennedy G."/>
            <person name="Labadie P."/>
            <person name="Hunt B.G."/>
            <person name="Srinivasan R."/>
        </authorList>
    </citation>
    <scope>NUCLEOTIDE SEQUENCE</scope>
    <source>
        <strain evidence="11">PL_HMW_Pooled</strain>
        <tissue evidence="11">Head</tissue>
    </source>
</reference>
<keyword evidence="4 8" id="KW-0802">TPR repeat</keyword>
<evidence type="ECO:0000256" key="1">
    <source>
        <dbReference type="ARBA" id="ARBA00000971"/>
    </source>
</evidence>
<dbReference type="EC" id="5.2.1.8" evidence="2 7"/>
<dbReference type="Gene3D" id="3.10.50.40">
    <property type="match status" value="2"/>
</dbReference>
<dbReference type="InterPro" id="IPR001179">
    <property type="entry name" value="PPIase_FKBP_dom"/>
</dbReference>
<keyword evidence="3" id="KW-0677">Repeat</keyword>
<evidence type="ECO:0000256" key="6">
    <source>
        <dbReference type="ARBA" id="ARBA00023235"/>
    </source>
</evidence>
<feature type="compositionally biased region" description="Basic and acidic residues" evidence="9">
    <location>
        <begin position="495"/>
        <end position="527"/>
    </location>
</feature>
<dbReference type="EMBL" id="JAHWGI010000870">
    <property type="protein sequence ID" value="KAK3918086.1"/>
    <property type="molecule type" value="Genomic_DNA"/>
</dbReference>
<dbReference type="SUPFAM" id="SSF48452">
    <property type="entry name" value="TPR-like"/>
    <property type="match status" value="1"/>
</dbReference>
<dbReference type="PANTHER" id="PTHR46512">
    <property type="entry name" value="PEPTIDYLPROLYL ISOMERASE"/>
    <property type="match status" value="1"/>
</dbReference>
<protein>
    <recommendedName>
        <fullName evidence="2 7">peptidylprolyl isomerase</fullName>
        <ecNumber evidence="2 7">5.2.1.8</ecNumber>
    </recommendedName>
</protein>
<feature type="compositionally biased region" description="Basic and acidic residues" evidence="9">
    <location>
        <begin position="456"/>
        <end position="476"/>
    </location>
</feature>
<keyword evidence="5 7" id="KW-0697">Rotamase</keyword>
<dbReference type="Pfam" id="PF00254">
    <property type="entry name" value="FKBP_C"/>
    <property type="match status" value="2"/>
</dbReference>
<dbReference type="PROSITE" id="PS50059">
    <property type="entry name" value="FKBP_PPIASE"/>
    <property type="match status" value="2"/>
</dbReference>
<dbReference type="FunFam" id="3.10.50.40:FF:000025">
    <property type="entry name" value="Peptidylprolyl isomerase"/>
    <property type="match status" value="1"/>
</dbReference>
<sequence length="541" mass="60348">MAGEDVSAQGIDISKKQDGGVLKRIIKEGTGDDLPGQGNKVTVHYTGTLLDGTKFDSSKDRNSPFQFKLGEGTVIQAWDIGVATMKKGEVCMLTCRSDYAYGKAGSPPTIPPDATLQFEIEMIDWWGDDLSPQSNGGIIRTLITAGEGYSTPDNGAQVEVHLVGKYENSVFEDRSLSFCLGEGSDVGVVEGVEVALGEFKKGEKSRLKLKPEFAFGKTGKADAKVPPNAVVEYEVELKSFENEPASWTLDAEGKVKQAQLNKEKGTKYFKNGNYKLALKMYKKMIDFLSGDSAVDSSDAKALLLAGYLNAALCHLKLNENKDAVDQCTAALNLDSQNEKGLFRRGQAYLALAEPELAKKDFEAVVALAPENKAALNNIVICNTQISEQKKKEKKIYANMFEKFAQKDREEKESRFGWWDGLHPVTPAPYRDEDVEDAEKEKKMELKKKREFLEKMKKQKIEREREMKMEQETKQLEEGTSSHGSTANTPPDKEEEERKQQPDVMKELGQWGKDEREHDPTTFEKENPDILMLDGTGEFKDM</sequence>
<keyword evidence="12" id="KW-1185">Reference proteome</keyword>
<evidence type="ECO:0000256" key="4">
    <source>
        <dbReference type="ARBA" id="ARBA00022803"/>
    </source>
</evidence>
<dbReference type="Gene3D" id="1.25.40.10">
    <property type="entry name" value="Tetratricopeptide repeat domain"/>
    <property type="match status" value="1"/>
</dbReference>
<comment type="caution">
    <text evidence="11">The sequence shown here is derived from an EMBL/GenBank/DDBJ whole genome shotgun (WGS) entry which is preliminary data.</text>
</comment>
<comment type="catalytic activity">
    <reaction evidence="1 7">
        <text>[protein]-peptidylproline (omega=180) = [protein]-peptidylproline (omega=0)</text>
        <dbReference type="Rhea" id="RHEA:16237"/>
        <dbReference type="Rhea" id="RHEA-COMP:10747"/>
        <dbReference type="Rhea" id="RHEA-COMP:10748"/>
        <dbReference type="ChEBI" id="CHEBI:83833"/>
        <dbReference type="ChEBI" id="CHEBI:83834"/>
        <dbReference type="EC" id="5.2.1.8"/>
    </reaction>
</comment>
<dbReference type="SMART" id="SM00028">
    <property type="entry name" value="TPR"/>
    <property type="match status" value="3"/>
</dbReference>
<dbReference type="InterPro" id="IPR050754">
    <property type="entry name" value="FKBP4/5/8-like"/>
</dbReference>
<dbReference type="Proteomes" id="UP001219518">
    <property type="component" value="Unassembled WGS sequence"/>
</dbReference>
<proteinExistence type="predicted"/>
<gene>
    <name evidence="11" type="ORF">KUF71_026306</name>
</gene>
<dbReference type="PROSITE" id="PS50005">
    <property type="entry name" value="TPR"/>
    <property type="match status" value="1"/>
</dbReference>